<keyword evidence="3" id="KW-1185">Reference proteome</keyword>
<organism evidence="2 3">
    <name type="scientific">Pseudomonas azadiae</name>
    <dbReference type="NCBI Taxonomy" id="2843612"/>
    <lineage>
        <taxon>Bacteria</taxon>
        <taxon>Pseudomonadati</taxon>
        <taxon>Pseudomonadota</taxon>
        <taxon>Gammaproteobacteria</taxon>
        <taxon>Pseudomonadales</taxon>
        <taxon>Pseudomonadaceae</taxon>
        <taxon>Pseudomonas</taxon>
    </lineage>
</organism>
<dbReference type="EMBL" id="JAHSTY010000002">
    <property type="protein sequence ID" value="MBV4455804.1"/>
    <property type="molecule type" value="Genomic_DNA"/>
</dbReference>
<gene>
    <name evidence="2" type="ORF">KVG91_24790</name>
</gene>
<name>A0ABS6P5P4_9PSED</name>
<keyword evidence="1" id="KW-0479">Metal-binding</keyword>
<dbReference type="PANTHER" id="PTHR35201">
    <property type="entry name" value="TERPENE SYNTHASE"/>
    <property type="match status" value="1"/>
</dbReference>
<accession>A0ABS6P5P4</accession>
<proteinExistence type="inferred from homology"/>
<dbReference type="Gene3D" id="1.10.600.10">
    <property type="entry name" value="Farnesyl Diphosphate Synthase"/>
    <property type="match status" value="1"/>
</dbReference>
<evidence type="ECO:0000256" key="1">
    <source>
        <dbReference type="RuleBase" id="RU366034"/>
    </source>
</evidence>
<dbReference type="EC" id="4.2.3.-" evidence="1"/>
<comment type="similarity">
    <text evidence="1">Belongs to the terpene synthase family.</text>
</comment>
<evidence type="ECO:0000313" key="3">
    <source>
        <dbReference type="Proteomes" id="UP001048976"/>
    </source>
</evidence>
<dbReference type="SUPFAM" id="SSF48576">
    <property type="entry name" value="Terpenoid synthases"/>
    <property type="match status" value="1"/>
</dbReference>
<protein>
    <recommendedName>
        <fullName evidence="1">Terpene synthase</fullName>
        <ecNumber evidence="1">4.2.3.-</ecNumber>
    </recommendedName>
</protein>
<keyword evidence="1" id="KW-0460">Magnesium</keyword>
<dbReference type="Proteomes" id="UP001048976">
    <property type="component" value="Unassembled WGS sequence"/>
</dbReference>
<keyword evidence="1" id="KW-0456">Lyase</keyword>
<reference evidence="2" key="1">
    <citation type="submission" date="2021-06" db="EMBL/GenBank/DDBJ databases">
        <title>Updating the genus Pseudomonas: Description of 43 new species and partition of the Pseudomonas putida group.</title>
        <authorList>
            <person name="Girard L."/>
            <person name="Lood C."/>
            <person name="Vandamme P."/>
            <person name="Rokni-Zadeh H."/>
            <person name="Van Noort V."/>
            <person name="Hofte M."/>
            <person name="Lavigne R."/>
            <person name="De Mot R."/>
        </authorList>
    </citation>
    <scope>NUCLEOTIDE SEQUENCE</scope>
    <source>
        <strain evidence="2">SWRI103</strain>
    </source>
</reference>
<comment type="caution">
    <text evidence="2">The sequence shown here is derived from an EMBL/GenBank/DDBJ whole genome shotgun (WGS) entry which is preliminary data.</text>
</comment>
<dbReference type="Pfam" id="PF19086">
    <property type="entry name" value="Terpene_syn_C_2"/>
    <property type="match status" value="1"/>
</dbReference>
<dbReference type="InterPro" id="IPR034686">
    <property type="entry name" value="Terpene_cyclase-like_2"/>
</dbReference>
<comment type="cofactor">
    <cofactor evidence="1">
        <name>Mg(2+)</name>
        <dbReference type="ChEBI" id="CHEBI:18420"/>
    </cofactor>
</comment>
<dbReference type="PANTHER" id="PTHR35201:SF4">
    <property type="entry name" value="BETA-PINACENE SYNTHASE-RELATED"/>
    <property type="match status" value="1"/>
</dbReference>
<dbReference type="InterPro" id="IPR008949">
    <property type="entry name" value="Isoprenoid_synthase_dom_sf"/>
</dbReference>
<evidence type="ECO:0000313" key="2">
    <source>
        <dbReference type="EMBL" id="MBV4455804.1"/>
    </source>
</evidence>
<sequence length="264" mass="30168">MWSKAPLEILCILSDLVGWFSCQDDFADEDCENPETLEQLIRGAYNSAFTANTLDRRPLAAALADIIRRAARLMPPLWKERVGEQYLNYLLPCATALMHRTHNTQPGIDGFQSLWQNAGGFQVCLEFTYMVQNIQLPSSLYYSQPWQELRSLALNLFKAVNDLLSFRIMENPDDDIYNLLTHLRHTQGYSSAQAAREVSQRIELWANQFATAQARLPERLASAGYDELAQEQLVTCAQALHEQLLGNAAWHLAVERYREIRFKG</sequence>